<evidence type="ECO:0000259" key="6">
    <source>
        <dbReference type="Pfam" id="PF03328"/>
    </source>
</evidence>
<reference evidence="7" key="1">
    <citation type="submission" date="2019-12" db="EMBL/GenBank/DDBJ databases">
        <title>Comparative genomics gives insights into the taxonomy of the Azoarcus-Aromatoleum group and reveals separate origins of nif in the plant-associated Azoarcus and non-plant-associated Aromatoleum sub-groups.</title>
        <authorList>
            <person name="Lafos M."/>
            <person name="Maluk M."/>
            <person name="Batista M."/>
            <person name="Junghare M."/>
            <person name="Carmona M."/>
            <person name="Faoro H."/>
            <person name="Cruz L.M."/>
            <person name="Battistoni F."/>
            <person name="De Souza E."/>
            <person name="Pedrosa F."/>
            <person name="Chen W.-M."/>
            <person name="Poole P.S."/>
            <person name="Dixon R.A."/>
            <person name="James E.K."/>
        </authorList>
    </citation>
    <scope>NUCLEOTIDE SEQUENCE</scope>
    <source>
        <strain evidence="7">NSC3</strain>
    </source>
</reference>
<dbReference type="PANTHER" id="PTHR32308:SF10">
    <property type="entry name" value="CITRATE LYASE SUBUNIT BETA"/>
    <property type="match status" value="1"/>
</dbReference>
<accession>A0A972F8B0</accession>
<dbReference type="Proteomes" id="UP000599523">
    <property type="component" value="Unassembled WGS sequence"/>
</dbReference>
<dbReference type="AlphaFoldDB" id="A0A972F8B0"/>
<dbReference type="PANTHER" id="PTHR32308">
    <property type="entry name" value="LYASE BETA SUBUNIT, PUTATIVE (AFU_ORTHOLOGUE AFUA_4G13030)-RELATED"/>
    <property type="match status" value="1"/>
</dbReference>
<evidence type="ECO:0000256" key="1">
    <source>
        <dbReference type="ARBA" id="ARBA00001946"/>
    </source>
</evidence>
<name>A0A972F8B0_9RHOO</name>
<keyword evidence="3 5" id="KW-0460">Magnesium</keyword>
<feature type="binding site" evidence="4">
    <location>
        <position position="70"/>
    </location>
    <ligand>
        <name>substrate</name>
    </ligand>
</feature>
<evidence type="ECO:0000313" key="7">
    <source>
        <dbReference type="EMBL" id="NMG03881.1"/>
    </source>
</evidence>
<keyword evidence="7" id="KW-0456">Lyase</keyword>
<dbReference type="InterPro" id="IPR011206">
    <property type="entry name" value="Citrate_lyase_beta/mcl1/mcl2"/>
</dbReference>
<dbReference type="GO" id="GO:0006107">
    <property type="term" value="P:oxaloacetate metabolic process"/>
    <property type="evidence" value="ECO:0007669"/>
    <property type="project" value="TreeGrafter"/>
</dbReference>
<dbReference type="Gene3D" id="3.20.20.60">
    <property type="entry name" value="Phosphoenolpyruvate-binding domains"/>
    <property type="match status" value="1"/>
</dbReference>
<feature type="binding site" evidence="5">
    <location>
        <position position="123"/>
    </location>
    <ligand>
        <name>Mg(2+)</name>
        <dbReference type="ChEBI" id="CHEBI:18420"/>
    </ligand>
</feature>
<protein>
    <submittedName>
        <fullName evidence="7">CoA ester lyase</fullName>
    </submittedName>
</protein>
<dbReference type="PIRSF" id="PIRSF015582">
    <property type="entry name" value="Cit_lyase_B"/>
    <property type="match status" value="1"/>
</dbReference>
<evidence type="ECO:0000256" key="2">
    <source>
        <dbReference type="ARBA" id="ARBA00022723"/>
    </source>
</evidence>
<evidence type="ECO:0000256" key="4">
    <source>
        <dbReference type="PIRSR" id="PIRSR015582-1"/>
    </source>
</evidence>
<gene>
    <name evidence="7" type="ORF">GPA21_13015</name>
</gene>
<sequence length="279" mass="29595">MSGVVAEAGAVARSWLFVPGNRPERFEKALASGADAVILDLEDAVAPADKDAAREAVAAWLSPDRPVYLRINAADTEWFADDLELVGNPGVAGVVLPKAEAADILARVAVRLPPAAVLLPLVETGFGVARAETLAAQPRVLRLMFGTIDFQLDLGIDGEDEELAFFRSKLVLASRLAGVQPPIDGVTTAIRDLDRLQADTQRARRMGFGGKLCIHPDQIATVNRAFAPSDEELAWAYRVVEAAGAADGAAVAVDGKMVDRPVLLRAQRMIAEAARRGAA</sequence>
<dbReference type="SUPFAM" id="SSF51621">
    <property type="entry name" value="Phosphoenolpyruvate/pyruvate domain"/>
    <property type="match status" value="1"/>
</dbReference>
<feature type="binding site" evidence="4">
    <location>
        <position position="123"/>
    </location>
    <ligand>
        <name>substrate</name>
    </ligand>
</feature>
<proteinExistence type="predicted"/>
<dbReference type="InterPro" id="IPR040442">
    <property type="entry name" value="Pyrv_kinase-like_dom_sf"/>
</dbReference>
<dbReference type="GO" id="GO:0000287">
    <property type="term" value="F:magnesium ion binding"/>
    <property type="evidence" value="ECO:0007669"/>
    <property type="project" value="TreeGrafter"/>
</dbReference>
<comment type="cofactor">
    <cofactor evidence="1">
        <name>Mg(2+)</name>
        <dbReference type="ChEBI" id="CHEBI:18420"/>
    </cofactor>
</comment>
<comment type="caution">
    <text evidence="7">The sequence shown here is derived from an EMBL/GenBank/DDBJ whole genome shotgun (WGS) entry which is preliminary data.</text>
</comment>
<dbReference type="RefSeq" id="WP_168988577.1">
    <property type="nucleotide sequence ID" value="NZ_CAWPHM010000307.1"/>
</dbReference>
<dbReference type="InterPro" id="IPR005000">
    <property type="entry name" value="Aldolase/citrate-lyase_domain"/>
</dbReference>
<keyword evidence="2 5" id="KW-0479">Metal-binding</keyword>
<dbReference type="InterPro" id="IPR015813">
    <property type="entry name" value="Pyrv/PenolPyrv_kinase-like_dom"/>
</dbReference>
<keyword evidence="8" id="KW-1185">Reference proteome</keyword>
<dbReference type="Pfam" id="PF03328">
    <property type="entry name" value="HpcH_HpaI"/>
    <property type="match status" value="1"/>
</dbReference>
<dbReference type="GO" id="GO:0016829">
    <property type="term" value="F:lyase activity"/>
    <property type="evidence" value="ECO:0007669"/>
    <property type="project" value="UniProtKB-KW"/>
</dbReference>
<organism evidence="7 8">
    <name type="scientific">Azoarcus taiwanensis</name>
    <dbReference type="NCBI Taxonomy" id="666964"/>
    <lineage>
        <taxon>Bacteria</taxon>
        <taxon>Pseudomonadati</taxon>
        <taxon>Pseudomonadota</taxon>
        <taxon>Betaproteobacteria</taxon>
        <taxon>Rhodocyclales</taxon>
        <taxon>Zoogloeaceae</taxon>
        <taxon>Azoarcus</taxon>
    </lineage>
</organism>
<feature type="binding site" evidence="5">
    <location>
        <position position="149"/>
    </location>
    <ligand>
        <name>Mg(2+)</name>
        <dbReference type="ChEBI" id="CHEBI:18420"/>
    </ligand>
</feature>
<feature type="domain" description="HpcH/HpaI aldolase/citrate lyase" evidence="6">
    <location>
        <begin position="13"/>
        <end position="216"/>
    </location>
</feature>
<evidence type="ECO:0000313" key="8">
    <source>
        <dbReference type="Proteomes" id="UP000599523"/>
    </source>
</evidence>
<evidence type="ECO:0000256" key="3">
    <source>
        <dbReference type="ARBA" id="ARBA00022842"/>
    </source>
</evidence>
<dbReference type="EMBL" id="WTVM01000079">
    <property type="protein sequence ID" value="NMG03881.1"/>
    <property type="molecule type" value="Genomic_DNA"/>
</dbReference>
<evidence type="ECO:0000256" key="5">
    <source>
        <dbReference type="PIRSR" id="PIRSR015582-2"/>
    </source>
</evidence>